<proteinExistence type="predicted"/>
<dbReference type="AlphaFoldDB" id="J0NKJ7"/>
<evidence type="ECO:0000313" key="1">
    <source>
        <dbReference type="EMBL" id="EJF47624.1"/>
    </source>
</evidence>
<gene>
    <name evidence="1" type="ORF">HMPREF1318_2342</name>
</gene>
<keyword evidence="2" id="KW-1185">Reference proteome</keyword>
<accession>J0NKJ7</accession>
<dbReference type="eggNOG" id="ENOG5031HNE">
    <property type="taxonomic scope" value="Bacteria"/>
</dbReference>
<name>J0NKJ7_9ACTO</name>
<protein>
    <submittedName>
        <fullName evidence="1">Uncharacterized protein</fullName>
    </submittedName>
</protein>
<dbReference type="Proteomes" id="UP000002941">
    <property type="component" value="Unassembled WGS sequence"/>
</dbReference>
<feature type="non-terminal residue" evidence="1">
    <location>
        <position position="104"/>
    </location>
</feature>
<evidence type="ECO:0000313" key="2">
    <source>
        <dbReference type="Proteomes" id="UP000002941"/>
    </source>
</evidence>
<reference evidence="1 2" key="1">
    <citation type="submission" date="2012-05" db="EMBL/GenBank/DDBJ databases">
        <authorList>
            <person name="Harkins D.M."/>
            <person name="Madupu R."/>
            <person name="Durkin A.S."/>
            <person name="Torralba M."/>
            <person name="Methe B."/>
            <person name="Sutton G.G."/>
            <person name="Nelson K.E."/>
        </authorList>
    </citation>
    <scope>NUCLEOTIDE SEQUENCE [LARGE SCALE GENOMIC DNA]</scope>
    <source>
        <strain evidence="1 2">F0489</strain>
    </source>
</reference>
<sequence length="104" mass="11236">MSFVDALVYTLAYFPVISALARIDNPLPMPTTVHELRGQSYMRHRPSYAGILHEPRRALVATMRDVLTVDGGPRASRDGWQAGVGGQVCARGEGLAQSPGQEDG</sequence>
<dbReference type="EMBL" id="AKFT01000007">
    <property type="protein sequence ID" value="EJF47624.1"/>
    <property type="molecule type" value="Genomic_DNA"/>
</dbReference>
<comment type="caution">
    <text evidence="1">The sequence shown here is derived from an EMBL/GenBank/DDBJ whole genome shotgun (WGS) entry which is preliminary data.</text>
</comment>
<organism evidence="1 2">
    <name type="scientific">Actinomyces massiliensis F0489</name>
    <dbReference type="NCBI Taxonomy" id="1125718"/>
    <lineage>
        <taxon>Bacteria</taxon>
        <taxon>Bacillati</taxon>
        <taxon>Actinomycetota</taxon>
        <taxon>Actinomycetes</taxon>
        <taxon>Actinomycetales</taxon>
        <taxon>Actinomycetaceae</taxon>
        <taxon>Actinomyces</taxon>
    </lineage>
</organism>